<feature type="signal peptide" evidence="2">
    <location>
        <begin position="1"/>
        <end position="23"/>
    </location>
</feature>
<protein>
    <recommendedName>
        <fullName evidence="5">Secreted protein</fullName>
    </recommendedName>
</protein>
<sequence length="96" mass="10002">MPGILQIAAACVLVVTSVGAASAAAPQPSYVTTVQLHDGKRVTCFVNEPASTLSSSSNQQSLSTSERNEAEIDATAALRRIPRNRGDADMPDVQCS</sequence>
<name>A0ABM8R5N2_9BURK</name>
<evidence type="ECO:0000313" key="3">
    <source>
        <dbReference type="EMBL" id="CAE6734103.1"/>
    </source>
</evidence>
<evidence type="ECO:0000256" key="1">
    <source>
        <dbReference type="SAM" id="MobiDB-lite"/>
    </source>
</evidence>
<organism evidence="3 4">
    <name type="scientific">Paraburkholderia haematera</name>
    <dbReference type="NCBI Taxonomy" id="2793077"/>
    <lineage>
        <taxon>Bacteria</taxon>
        <taxon>Pseudomonadati</taxon>
        <taxon>Pseudomonadota</taxon>
        <taxon>Betaproteobacteria</taxon>
        <taxon>Burkholderiales</taxon>
        <taxon>Burkholderiaceae</taxon>
        <taxon>Paraburkholderia</taxon>
    </lineage>
</organism>
<dbReference type="EMBL" id="CAJNBK010000004">
    <property type="protein sequence ID" value="CAE6734103.1"/>
    <property type="molecule type" value="Genomic_DNA"/>
</dbReference>
<dbReference type="Proteomes" id="UP000672526">
    <property type="component" value="Unassembled WGS sequence"/>
</dbReference>
<gene>
    <name evidence="3" type="ORF">R69888_02202</name>
</gene>
<feature type="compositionally biased region" description="Low complexity" evidence="1">
    <location>
        <begin position="51"/>
        <end position="65"/>
    </location>
</feature>
<evidence type="ECO:0000313" key="4">
    <source>
        <dbReference type="Proteomes" id="UP000672526"/>
    </source>
</evidence>
<feature type="region of interest" description="Disordered" evidence="1">
    <location>
        <begin position="48"/>
        <end position="96"/>
    </location>
</feature>
<accession>A0ABM8R5N2</accession>
<keyword evidence="4" id="KW-1185">Reference proteome</keyword>
<proteinExistence type="predicted"/>
<reference evidence="3 4" key="1">
    <citation type="submission" date="2021-02" db="EMBL/GenBank/DDBJ databases">
        <authorList>
            <person name="Vanwijnsberghe S."/>
        </authorList>
    </citation>
    <scope>NUCLEOTIDE SEQUENCE [LARGE SCALE GENOMIC DNA]</scope>
    <source>
        <strain evidence="3 4">LMG 31837</strain>
    </source>
</reference>
<evidence type="ECO:0000256" key="2">
    <source>
        <dbReference type="SAM" id="SignalP"/>
    </source>
</evidence>
<comment type="caution">
    <text evidence="3">The sequence shown here is derived from an EMBL/GenBank/DDBJ whole genome shotgun (WGS) entry which is preliminary data.</text>
</comment>
<feature type="chain" id="PRO_5046883917" description="Secreted protein" evidence="2">
    <location>
        <begin position="24"/>
        <end position="96"/>
    </location>
</feature>
<keyword evidence="2" id="KW-0732">Signal</keyword>
<evidence type="ECO:0008006" key="5">
    <source>
        <dbReference type="Google" id="ProtNLM"/>
    </source>
</evidence>